<accession>A0A7Y0NK06</accession>
<dbReference type="AlphaFoldDB" id="A0A7Y0NK06"/>
<dbReference type="EMBL" id="JABCKY010000001">
    <property type="protein sequence ID" value="NMT62434.1"/>
    <property type="molecule type" value="Genomic_DNA"/>
</dbReference>
<dbReference type="PANTHER" id="PTHR30432:SF1">
    <property type="entry name" value="DNA-BINDING TRANSCRIPTIONAL DUAL REGULATOR MODE"/>
    <property type="match status" value="1"/>
</dbReference>
<dbReference type="InterPro" id="IPR036388">
    <property type="entry name" value="WH-like_DNA-bd_sf"/>
</dbReference>
<dbReference type="PANTHER" id="PTHR30432">
    <property type="entry name" value="TRANSCRIPTIONAL REGULATOR MODE"/>
    <property type="match status" value="1"/>
</dbReference>
<reference evidence="1 2" key="1">
    <citation type="submission" date="2020-04" db="EMBL/GenBank/DDBJ databases">
        <title>Marinobacter oceani sp. nov., isolated from marine solar saltern.</title>
        <authorList>
            <person name="Chen X.-Y."/>
        </authorList>
    </citation>
    <scope>NUCLEOTIDE SEQUENCE [LARGE SCALE GENOMIC DNA]</scope>
    <source>
        <strain evidence="1 2">W62</strain>
    </source>
</reference>
<dbReference type="SUPFAM" id="SSF46785">
    <property type="entry name" value="Winged helix' DNA-binding domain"/>
    <property type="match status" value="1"/>
</dbReference>
<evidence type="ECO:0000313" key="2">
    <source>
        <dbReference type="Proteomes" id="UP000567186"/>
    </source>
</evidence>
<comment type="caution">
    <text evidence="1">The sequence shown here is derived from an EMBL/GenBank/DDBJ whole genome shotgun (WGS) entry which is preliminary data.</text>
</comment>
<dbReference type="Gene3D" id="1.10.10.10">
    <property type="entry name" value="Winged helix-like DNA-binding domain superfamily/Winged helix DNA-binding domain"/>
    <property type="match status" value="1"/>
</dbReference>
<name>A0A7Y0NK06_9GAMM</name>
<dbReference type="InterPro" id="IPR036390">
    <property type="entry name" value="WH_DNA-bd_sf"/>
</dbReference>
<sequence>MSPEKSKPCAVLVRPRLYIGDGITVGPGKIDLLRAVGVTRSMAAAARSLGIPYKRAWLLINTLNEGFGQPVVATATGGKGGGGASLTTLGQELVVAYDALEERLNTEAAPELEALRRLANCCQF</sequence>
<dbReference type="Proteomes" id="UP000567186">
    <property type="component" value="Unassembled WGS sequence"/>
</dbReference>
<dbReference type="OrthoDB" id="9800709at2"/>
<dbReference type="RefSeq" id="WP_135953823.1">
    <property type="nucleotide sequence ID" value="NZ_JABCKY010000001.1"/>
</dbReference>
<protein>
    <submittedName>
        <fullName evidence="1">LysR family transcriptional regulator</fullName>
    </submittedName>
</protein>
<gene>
    <name evidence="1" type="ORF">HIU99_02385</name>
</gene>
<dbReference type="InterPro" id="IPR051815">
    <property type="entry name" value="Molybdate_resp_trans_reg"/>
</dbReference>
<proteinExistence type="predicted"/>
<keyword evidence="2" id="KW-1185">Reference proteome</keyword>
<organism evidence="1 2">
    <name type="scientific">Marinobacter orientalis</name>
    <dbReference type="NCBI Taxonomy" id="1928859"/>
    <lineage>
        <taxon>Bacteria</taxon>
        <taxon>Pseudomonadati</taxon>
        <taxon>Pseudomonadota</taxon>
        <taxon>Gammaproteobacteria</taxon>
        <taxon>Pseudomonadales</taxon>
        <taxon>Marinobacteraceae</taxon>
        <taxon>Marinobacter</taxon>
    </lineage>
</organism>
<evidence type="ECO:0000313" key="1">
    <source>
        <dbReference type="EMBL" id="NMT62434.1"/>
    </source>
</evidence>